<evidence type="ECO:0000313" key="3">
    <source>
        <dbReference type="Proteomes" id="UP000521872"/>
    </source>
</evidence>
<dbReference type="PANTHER" id="PTHR45348">
    <property type="entry name" value="HYPOTHETICAL OXIDOREDUCTASE (EUROFUNG)"/>
    <property type="match status" value="1"/>
</dbReference>
<protein>
    <recommendedName>
        <fullName evidence="1">Enoyl reductase (ER) domain-containing protein</fullName>
    </recommendedName>
</protein>
<name>A0A8H4QT24_9AGAR</name>
<dbReference type="EMBL" id="JAACJL010000031">
    <property type="protein sequence ID" value="KAF4616910.1"/>
    <property type="molecule type" value="Genomic_DNA"/>
</dbReference>
<dbReference type="Gene3D" id="3.90.180.10">
    <property type="entry name" value="Medium-chain alcohol dehydrogenases, catalytic domain"/>
    <property type="match status" value="1"/>
</dbReference>
<dbReference type="PANTHER" id="PTHR45348:SF2">
    <property type="entry name" value="ZINC-TYPE ALCOHOL DEHYDROGENASE-LIKE PROTEIN C2E1P3.01"/>
    <property type="match status" value="1"/>
</dbReference>
<dbReference type="InterPro" id="IPR036291">
    <property type="entry name" value="NAD(P)-bd_dom_sf"/>
</dbReference>
<evidence type="ECO:0000313" key="2">
    <source>
        <dbReference type="EMBL" id="KAF4616910.1"/>
    </source>
</evidence>
<feature type="domain" description="Enoyl reductase (ER)" evidence="1">
    <location>
        <begin position="14"/>
        <end position="343"/>
    </location>
</feature>
<dbReference type="Proteomes" id="UP000521872">
    <property type="component" value="Unassembled WGS sequence"/>
</dbReference>
<dbReference type="SUPFAM" id="SSF50129">
    <property type="entry name" value="GroES-like"/>
    <property type="match status" value="1"/>
</dbReference>
<sequence length="349" mass="37274">MSSTQTQQALILEGPSGPFSMGEVPVRGPAPGEVLIKIHSAALTPADWKIPKYQIMVQEFPAILGSDIAGEIEAVGEGVNNFKKGDRVFCQAQDWKYGGAFQQYVSAIPDIVSKIPGALSYDDASTLPVAIATSYSGLYADLPQGLGLTPPATEEGYGKYANTPILVLGGASSVGQAVIQFAKISGFSPIIVTASLRNSDALKEFGATHVLDRTLSPADILAEVGKITSTPVEYIFDVVASESTQKLAVELLAKSGGRVAFPTPFLSVSETDNVKIAKVYAGPRVPWNLSLYQALYKEKLYEWIEKGFIAPNRSEALPGGLKGITEGLRRMEADEVSRLKLVAHPQETD</sequence>
<dbReference type="CDD" id="cd08249">
    <property type="entry name" value="enoyl_reductase_like"/>
    <property type="match status" value="1"/>
</dbReference>
<evidence type="ECO:0000259" key="1">
    <source>
        <dbReference type="SMART" id="SM00829"/>
    </source>
</evidence>
<dbReference type="InterPro" id="IPR011032">
    <property type="entry name" value="GroES-like_sf"/>
</dbReference>
<organism evidence="2 3">
    <name type="scientific">Agrocybe pediades</name>
    <dbReference type="NCBI Taxonomy" id="84607"/>
    <lineage>
        <taxon>Eukaryota</taxon>
        <taxon>Fungi</taxon>
        <taxon>Dikarya</taxon>
        <taxon>Basidiomycota</taxon>
        <taxon>Agaricomycotina</taxon>
        <taxon>Agaricomycetes</taxon>
        <taxon>Agaricomycetidae</taxon>
        <taxon>Agaricales</taxon>
        <taxon>Agaricineae</taxon>
        <taxon>Strophariaceae</taxon>
        <taxon>Agrocybe</taxon>
    </lineage>
</organism>
<comment type="caution">
    <text evidence="2">The sequence shown here is derived from an EMBL/GenBank/DDBJ whole genome shotgun (WGS) entry which is preliminary data.</text>
</comment>
<dbReference type="AlphaFoldDB" id="A0A8H4QT24"/>
<proteinExistence type="predicted"/>
<dbReference type="Pfam" id="PF08240">
    <property type="entry name" value="ADH_N"/>
    <property type="match status" value="1"/>
</dbReference>
<dbReference type="SMART" id="SM00829">
    <property type="entry name" value="PKS_ER"/>
    <property type="match status" value="1"/>
</dbReference>
<dbReference type="InterPro" id="IPR013149">
    <property type="entry name" value="ADH-like_C"/>
</dbReference>
<dbReference type="InterPro" id="IPR013154">
    <property type="entry name" value="ADH-like_N"/>
</dbReference>
<keyword evidence="3" id="KW-1185">Reference proteome</keyword>
<dbReference type="InterPro" id="IPR020843">
    <property type="entry name" value="ER"/>
</dbReference>
<dbReference type="SUPFAM" id="SSF51735">
    <property type="entry name" value="NAD(P)-binding Rossmann-fold domains"/>
    <property type="match status" value="1"/>
</dbReference>
<dbReference type="Pfam" id="PF00107">
    <property type="entry name" value="ADH_zinc_N"/>
    <property type="match status" value="1"/>
</dbReference>
<accession>A0A8H4QT24</accession>
<dbReference type="GO" id="GO:0016651">
    <property type="term" value="F:oxidoreductase activity, acting on NAD(P)H"/>
    <property type="evidence" value="ECO:0007669"/>
    <property type="project" value="InterPro"/>
</dbReference>
<dbReference type="InterPro" id="IPR047122">
    <property type="entry name" value="Trans-enoyl_RdTase-like"/>
</dbReference>
<dbReference type="Gene3D" id="3.40.50.720">
    <property type="entry name" value="NAD(P)-binding Rossmann-like Domain"/>
    <property type="match status" value="1"/>
</dbReference>
<reference evidence="2 3" key="1">
    <citation type="submission" date="2019-12" db="EMBL/GenBank/DDBJ databases">
        <authorList>
            <person name="Floudas D."/>
            <person name="Bentzer J."/>
            <person name="Ahren D."/>
            <person name="Johansson T."/>
            <person name="Persson P."/>
            <person name="Tunlid A."/>
        </authorList>
    </citation>
    <scope>NUCLEOTIDE SEQUENCE [LARGE SCALE GENOMIC DNA]</scope>
    <source>
        <strain evidence="2 3">CBS 102.39</strain>
    </source>
</reference>
<gene>
    <name evidence="2" type="ORF">D9613_008398</name>
</gene>